<dbReference type="NCBIfam" id="TIGR01444">
    <property type="entry name" value="fkbM_fam"/>
    <property type="match status" value="1"/>
</dbReference>
<dbReference type="InterPro" id="IPR029063">
    <property type="entry name" value="SAM-dependent_MTases_sf"/>
</dbReference>
<gene>
    <name evidence="2" type="ORF">ACAT0790_LOCUS69448</name>
</gene>
<dbReference type="CDD" id="cd02440">
    <property type="entry name" value="AdoMet_MTases"/>
    <property type="match status" value="1"/>
</dbReference>
<evidence type="ECO:0000259" key="1">
    <source>
        <dbReference type="Pfam" id="PF05050"/>
    </source>
</evidence>
<sequence length="252" mass="27350">MWGRWGFPRGGAAPIYTYNKTEDRGISREIQEHGRWEEDTLRYVCDILASEDGNYLDVGANIGALTIPLVPCLKGKQVFAVEAVPSNAEHIMASVLANQYQGVVVIPNAVGGPSDAPTVTMNVPKHVKGASAVSGNRPVQDLVSQVVVRQTSLDAIAAKEPGMKNLLLMKMDIEGNEGRALEGARTLLATFPPCYIQIELVPRFLKNAGTSIGSVIELLNDAGYNTTFADPVNGNSFLTWQKDLLGCLWRMH</sequence>
<dbReference type="InterPro" id="IPR006342">
    <property type="entry name" value="FkbM_mtfrase"/>
</dbReference>
<dbReference type="InterPro" id="IPR052514">
    <property type="entry name" value="SAM-dependent_MTase"/>
</dbReference>
<reference evidence="2" key="1">
    <citation type="submission" date="2021-01" db="EMBL/GenBank/DDBJ databases">
        <authorList>
            <person name="Corre E."/>
            <person name="Pelletier E."/>
            <person name="Niang G."/>
            <person name="Scheremetjew M."/>
            <person name="Finn R."/>
            <person name="Kale V."/>
            <person name="Holt S."/>
            <person name="Cochrane G."/>
            <person name="Meng A."/>
            <person name="Brown T."/>
            <person name="Cohen L."/>
        </authorList>
    </citation>
    <scope>NUCLEOTIDE SEQUENCE</scope>
    <source>
        <strain evidence="2">OF101</strain>
    </source>
</reference>
<evidence type="ECO:0000313" key="2">
    <source>
        <dbReference type="EMBL" id="CAD9192673.1"/>
    </source>
</evidence>
<proteinExistence type="predicted"/>
<name>A0A7S1SEP2_ALECA</name>
<dbReference type="PANTHER" id="PTHR34203">
    <property type="entry name" value="METHYLTRANSFERASE, FKBM FAMILY PROTEIN"/>
    <property type="match status" value="1"/>
</dbReference>
<feature type="domain" description="Methyltransferase FkbM" evidence="1">
    <location>
        <begin position="57"/>
        <end position="224"/>
    </location>
</feature>
<dbReference type="EMBL" id="HBGE01116421">
    <property type="protein sequence ID" value="CAD9192673.1"/>
    <property type="molecule type" value="Transcribed_RNA"/>
</dbReference>
<dbReference type="PANTHER" id="PTHR34203:SF15">
    <property type="entry name" value="SLL1173 PROTEIN"/>
    <property type="match status" value="1"/>
</dbReference>
<organism evidence="2">
    <name type="scientific">Alexandrium catenella</name>
    <name type="common">Red tide dinoflagellate</name>
    <name type="synonym">Gonyaulax catenella</name>
    <dbReference type="NCBI Taxonomy" id="2925"/>
    <lineage>
        <taxon>Eukaryota</taxon>
        <taxon>Sar</taxon>
        <taxon>Alveolata</taxon>
        <taxon>Dinophyceae</taxon>
        <taxon>Gonyaulacales</taxon>
        <taxon>Pyrocystaceae</taxon>
        <taxon>Alexandrium</taxon>
    </lineage>
</organism>
<accession>A0A7S1SEP2</accession>
<dbReference type="Gene3D" id="3.40.50.150">
    <property type="entry name" value="Vaccinia Virus protein VP39"/>
    <property type="match status" value="1"/>
</dbReference>
<dbReference type="Pfam" id="PF05050">
    <property type="entry name" value="Methyltransf_21"/>
    <property type="match status" value="1"/>
</dbReference>
<dbReference type="AlphaFoldDB" id="A0A7S1SEP2"/>
<dbReference type="SUPFAM" id="SSF53335">
    <property type="entry name" value="S-adenosyl-L-methionine-dependent methyltransferases"/>
    <property type="match status" value="1"/>
</dbReference>
<protein>
    <recommendedName>
        <fullName evidence="1">Methyltransferase FkbM domain-containing protein</fullName>
    </recommendedName>
</protein>